<evidence type="ECO:0000313" key="7">
    <source>
        <dbReference type="EMBL" id="AMY68386.1"/>
    </source>
</evidence>
<protein>
    <submittedName>
        <fullName evidence="7">DNA-directed RNA polymerase sigma-E/Sigma-24/FecI</fullName>
    </submittedName>
</protein>
<dbReference type="InterPro" id="IPR013325">
    <property type="entry name" value="RNA_pol_sigma_r2"/>
</dbReference>
<evidence type="ECO:0000256" key="3">
    <source>
        <dbReference type="ARBA" id="ARBA00023082"/>
    </source>
</evidence>
<keyword evidence="2" id="KW-0805">Transcription regulation</keyword>
<feature type="domain" description="RNA polymerase sigma-70 region 2" evidence="5">
    <location>
        <begin position="13"/>
        <end position="75"/>
    </location>
</feature>
<dbReference type="Gene3D" id="1.10.10.10">
    <property type="entry name" value="Winged helix-like DNA-binding domain superfamily/Winged helix DNA-binding domain"/>
    <property type="match status" value="1"/>
</dbReference>
<evidence type="ECO:0000256" key="2">
    <source>
        <dbReference type="ARBA" id="ARBA00023015"/>
    </source>
</evidence>
<keyword evidence="7" id="KW-0240">DNA-directed RNA polymerase</keyword>
<dbReference type="Pfam" id="PF04542">
    <property type="entry name" value="Sigma70_r2"/>
    <property type="match status" value="1"/>
</dbReference>
<dbReference type="SUPFAM" id="SSF88659">
    <property type="entry name" value="Sigma3 and sigma4 domains of RNA polymerase sigma factors"/>
    <property type="match status" value="1"/>
</dbReference>
<dbReference type="OrthoDB" id="9794372at2"/>
<dbReference type="SUPFAM" id="SSF88946">
    <property type="entry name" value="Sigma2 domain of RNA polymerase sigma factors"/>
    <property type="match status" value="1"/>
</dbReference>
<dbReference type="InterPro" id="IPR036388">
    <property type="entry name" value="WH-like_DNA-bd_sf"/>
</dbReference>
<dbReference type="STRING" id="1335048.AKL17_1130"/>
<dbReference type="RefSeq" id="WP_084739476.1">
    <property type="nucleotide sequence ID" value="NZ_CP012661.1"/>
</dbReference>
<dbReference type="CDD" id="cd06171">
    <property type="entry name" value="Sigma70_r4"/>
    <property type="match status" value="1"/>
</dbReference>
<keyword evidence="4" id="KW-0804">Transcription</keyword>
<dbReference type="PANTHER" id="PTHR43133">
    <property type="entry name" value="RNA POLYMERASE ECF-TYPE SIGMA FACTO"/>
    <property type="match status" value="1"/>
</dbReference>
<dbReference type="GO" id="GO:0000428">
    <property type="term" value="C:DNA-directed RNA polymerase complex"/>
    <property type="evidence" value="ECO:0007669"/>
    <property type="project" value="UniProtKB-KW"/>
</dbReference>
<dbReference type="InterPro" id="IPR013324">
    <property type="entry name" value="RNA_pol_sigma_r3/r4-like"/>
</dbReference>
<dbReference type="KEGG" id="daa:AKL17_1130"/>
<dbReference type="InterPro" id="IPR039425">
    <property type="entry name" value="RNA_pol_sigma-70-like"/>
</dbReference>
<sequence length="167" mass="18564">MGDADRTAEQMAAHRADLVDYAARIAGDRSAGEDLVQEAYLRFVGLAPRSLTEPFGYLKRIVRNLALDLARARTRERRLHLPDPGWDHVADTRPGPDVALADRECLQLVIRALDALPPRERRALELYRFEGRTLQQLADEMGVSVSTAHAMVHRGLAACRDALKEGA</sequence>
<dbReference type="Pfam" id="PF08281">
    <property type="entry name" value="Sigma70_r4_2"/>
    <property type="match status" value="1"/>
</dbReference>
<gene>
    <name evidence="7" type="ORF">AKL17_1130</name>
</gene>
<evidence type="ECO:0000259" key="5">
    <source>
        <dbReference type="Pfam" id="PF04542"/>
    </source>
</evidence>
<evidence type="ECO:0000313" key="8">
    <source>
        <dbReference type="Proteomes" id="UP000076128"/>
    </source>
</evidence>
<dbReference type="Gene3D" id="1.10.1740.10">
    <property type="match status" value="1"/>
</dbReference>
<dbReference type="GO" id="GO:0003677">
    <property type="term" value="F:DNA binding"/>
    <property type="evidence" value="ECO:0007669"/>
    <property type="project" value="InterPro"/>
</dbReference>
<feature type="domain" description="RNA polymerase sigma factor 70 region 4 type 2" evidence="6">
    <location>
        <begin position="107"/>
        <end position="159"/>
    </location>
</feature>
<dbReference type="InterPro" id="IPR014284">
    <property type="entry name" value="RNA_pol_sigma-70_dom"/>
</dbReference>
<organism evidence="7 8">
    <name type="scientific">Frigidibacter mobilis</name>
    <dbReference type="NCBI Taxonomy" id="1335048"/>
    <lineage>
        <taxon>Bacteria</taxon>
        <taxon>Pseudomonadati</taxon>
        <taxon>Pseudomonadota</taxon>
        <taxon>Alphaproteobacteria</taxon>
        <taxon>Rhodobacterales</taxon>
        <taxon>Paracoccaceae</taxon>
        <taxon>Frigidibacter</taxon>
    </lineage>
</organism>
<keyword evidence="3" id="KW-0731">Sigma factor</keyword>
<dbReference type="GO" id="GO:0016987">
    <property type="term" value="F:sigma factor activity"/>
    <property type="evidence" value="ECO:0007669"/>
    <property type="project" value="UniProtKB-KW"/>
</dbReference>
<dbReference type="GO" id="GO:0006352">
    <property type="term" value="P:DNA-templated transcription initiation"/>
    <property type="evidence" value="ECO:0007669"/>
    <property type="project" value="InterPro"/>
</dbReference>
<reference evidence="7 8" key="1">
    <citation type="submission" date="2015-09" db="EMBL/GenBank/DDBJ databases">
        <title>Complete genome sequence of Defluviimonas alba cai42t isolated from an oilfield in Xinjiang.</title>
        <authorList>
            <person name="Geng S."/>
            <person name="Pan X."/>
            <person name="Wu X."/>
        </authorList>
    </citation>
    <scope>NUCLEOTIDE SEQUENCE [LARGE SCALE GENOMIC DNA]</scope>
    <source>
        <strain evidence="8">cai42</strain>
    </source>
</reference>
<accession>A0A159Z0F7</accession>
<comment type="similarity">
    <text evidence="1">Belongs to the sigma-70 factor family. ECF subfamily.</text>
</comment>
<dbReference type="InterPro" id="IPR007627">
    <property type="entry name" value="RNA_pol_sigma70_r2"/>
</dbReference>
<evidence type="ECO:0000256" key="1">
    <source>
        <dbReference type="ARBA" id="ARBA00010641"/>
    </source>
</evidence>
<dbReference type="Proteomes" id="UP000076128">
    <property type="component" value="Chromosome"/>
</dbReference>
<dbReference type="AlphaFoldDB" id="A0A159Z0F7"/>
<dbReference type="PANTHER" id="PTHR43133:SF63">
    <property type="entry name" value="RNA POLYMERASE SIGMA FACTOR FECI-RELATED"/>
    <property type="match status" value="1"/>
</dbReference>
<dbReference type="EMBL" id="CP012661">
    <property type="protein sequence ID" value="AMY68386.1"/>
    <property type="molecule type" value="Genomic_DNA"/>
</dbReference>
<proteinExistence type="inferred from homology"/>
<dbReference type="InterPro" id="IPR013249">
    <property type="entry name" value="RNA_pol_sigma70_r4_t2"/>
</dbReference>
<dbReference type="NCBIfam" id="TIGR02937">
    <property type="entry name" value="sigma70-ECF"/>
    <property type="match status" value="1"/>
</dbReference>
<evidence type="ECO:0000259" key="6">
    <source>
        <dbReference type="Pfam" id="PF08281"/>
    </source>
</evidence>
<name>A0A159Z0F7_9RHOB</name>
<evidence type="ECO:0000256" key="4">
    <source>
        <dbReference type="ARBA" id="ARBA00023163"/>
    </source>
</evidence>
<keyword evidence="8" id="KW-1185">Reference proteome</keyword>